<dbReference type="PANTHER" id="PTHR14218:SF15">
    <property type="entry name" value="TRIPEPTIDYL-PEPTIDASE 1"/>
    <property type="match status" value="1"/>
</dbReference>
<accession>A0A849AFQ3</accession>
<dbReference type="PROSITE" id="PS51695">
    <property type="entry name" value="SEDOLISIN"/>
    <property type="match status" value="1"/>
</dbReference>
<dbReference type="InterPro" id="IPR050819">
    <property type="entry name" value="Tripeptidyl-peptidase_I"/>
</dbReference>
<dbReference type="EMBL" id="JABENB010000001">
    <property type="protein sequence ID" value="NNG38707.1"/>
    <property type="molecule type" value="Genomic_DNA"/>
</dbReference>
<name>A0A849AFQ3_9MICO</name>
<feature type="region of interest" description="Disordered" evidence="1">
    <location>
        <begin position="396"/>
        <end position="468"/>
    </location>
</feature>
<proteinExistence type="predicted"/>
<dbReference type="PANTHER" id="PTHR14218">
    <property type="entry name" value="PROTEASE S8 TRIPEPTIDYL PEPTIDASE I CLN2"/>
    <property type="match status" value="1"/>
</dbReference>
<evidence type="ECO:0000259" key="3">
    <source>
        <dbReference type="PROSITE" id="PS51695"/>
    </source>
</evidence>
<comment type="caution">
    <text evidence="4">The sequence shown here is derived from an EMBL/GenBank/DDBJ whole genome shotgun (WGS) entry which is preliminary data.</text>
</comment>
<dbReference type="InterPro" id="IPR006311">
    <property type="entry name" value="TAT_signal"/>
</dbReference>
<feature type="signal peptide" evidence="2">
    <location>
        <begin position="1"/>
        <end position="30"/>
    </location>
</feature>
<evidence type="ECO:0000313" key="4">
    <source>
        <dbReference type="EMBL" id="NNG38707.1"/>
    </source>
</evidence>
<evidence type="ECO:0000256" key="2">
    <source>
        <dbReference type="SAM" id="SignalP"/>
    </source>
</evidence>
<dbReference type="InterPro" id="IPR030400">
    <property type="entry name" value="Sedolisin_dom"/>
</dbReference>
<protein>
    <recommendedName>
        <fullName evidence="3">Peptidase S53 domain-containing protein</fullName>
    </recommendedName>
</protein>
<dbReference type="GO" id="GO:0006508">
    <property type="term" value="P:proteolysis"/>
    <property type="evidence" value="ECO:0007669"/>
    <property type="project" value="InterPro"/>
</dbReference>
<feature type="chain" id="PRO_5032559102" description="Peptidase S53 domain-containing protein" evidence="2">
    <location>
        <begin position="31"/>
        <end position="845"/>
    </location>
</feature>
<dbReference type="SUPFAM" id="SSF52743">
    <property type="entry name" value="Subtilisin-like"/>
    <property type="match status" value="1"/>
</dbReference>
<keyword evidence="5" id="KW-1185">Reference proteome</keyword>
<dbReference type="Proteomes" id="UP000557772">
    <property type="component" value="Unassembled WGS sequence"/>
</dbReference>
<evidence type="ECO:0000256" key="1">
    <source>
        <dbReference type="SAM" id="MobiDB-lite"/>
    </source>
</evidence>
<reference evidence="4 5" key="1">
    <citation type="submission" date="2020-05" db="EMBL/GenBank/DDBJ databases">
        <title>Flexivirga sp. ID2601S isolated from air conditioner.</title>
        <authorList>
            <person name="Kim D.H."/>
        </authorList>
    </citation>
    <scope>NUCLEOTIDE SEQUENCE [LARGE SCALE GENOMIC DNA]</scope>
    <source>
        <strain evidence="4 5">ID2601S</strain>
    </source>
</reference>
<feature type="compositionally biased region" description="Low complexity" evidence="1">
    <location>
        <begin position="403"/>
        <end position="433"/>
    </location>
</feature>
<dbReference type="AlphaFoldDB" id="A0A849AFQ3"/>
<dbReference type="GO" id="GO:0004252">
    <property type="term" value="F:serine-type endopeptidase activity"/>
    <property type="evidence" value="ECO:0007669"/>
    <property type="project" value="InterPro"/>
</dbReference>
<dbReference type="RefSeq" id="WP_171152773.1">
    <property type="nucleotide sequence ID" value="NZ_JABENB010000001.1"/>
</dbReference>
<sequence length="845" mass="86820">MSRKSRSWLGWSTAAVAAATAVGVPVTASASASAPASAQMQVRVPRVCTGQWTKAPMTGLDPSFRVRSMKVFESGQVVAIGLTGPAADKAAVSRWDGVRWVPVAPPGIAFPTTVTGSSPSDLFITGMNAEYTDVVSHFDGKQWTTTSLPPAFTDLETVTSAVSNKPGELWIAGAKFTNAGAAPIIAHLAKGTWQIVEQDLANSPYAVPLALDISPTGELWTVGEDVSSTPEIPIVRTPFAGKLTGPNRMSRVELPQVPGQTSTMPQGLAWKPDGTMVVNGWTGEDWAFRGYPYSSTRSPSGQWSLQARQAVTPSGVMLTGAARIGKRVWSMDDNQLPFYDWTVLSGLESNGWSSPQNLRGFAGQIPDAIAGSRRGDGWLATTDGEGDTLWKMCDPPARGVPQPGATAGGSSVAAAPSRPARASAAPRLAVSSPESRRKQVVGAAGARQVPDGVGAVSGRGQSAKSPLAGPGINKLRVAQRASATTTYVAKDVCPPTAKAGAMRCQAQVVARRSGTATTAASADIPAGYVAEDFRAAYKLPKTGGKGRTVAVVAAFGYPSLASDLATYRKATGLPPCTVESGCLKVMGQDGGAPPSQVDEGWAIEQALDVQAVSATCPDCKIVVVQANQPDTPSLTAANQHAAALKPFVINNSFGALESSDDVVGAKDLVPTGVPLIASTGDAGLQPNFPSTHPSVIGVGGTSLLEAPGTARGWNEKLWSLSGGGCSAMQAKPAFERQSFCLLGKSSAVKIAADADPATGAAVYSSLGLGGQPGWYLFGGTSLAAPLTGGMYAVRGIRPSTADLWAGTRRTNPVIAGGTNGWCKPAIECTASGKFNGATGFGSLAG</sequence>
<feature type="domain" description="Peptidase S53" evidence="3">
    <location>
        <begin position="527"/>
        <end position="845"/>
    </location>
</feature>
<dbReference type="InterPro" id="IPR036852">
    <property type="entry name" value="Peptidase_S8/S53_dom_sf"/>
</dbReference>
<keyword evidence="2" id="KW-0732">Signal</keyword>
<dbReference type="PROSITE" id="PS51318">
    <property type="entry name" value="TAT"/>
    <property type="match status" value="1"/>
</dbReference>
<organism evidence="4 5">
    <name type="scientific">Flexivirga aerilata</name>
    <dbReference type="NCBI Taxonomy" id="1656889"/>
    <lineage>
        <taxon>Bacteria</taxon>
        <taxon>Bacillati</taxon>
        <taxon>Actinomycetota</taxon>
        <taxon>Actinomycetes</taxon>
        <taxon>Micrococcales</taxon>
        <taxon>Dermacoccaceae</taxon>
        <taxon>Flexivirga</taxon>
    </lineage>
</organism>
<evidence type="ECO:0000313" key="5">
    <source>
        <dbReference type="Proteomes" id="UP000557772"/>
    </source>
</evidence>
<dbReference type="GO" id="GO:0008240">
    <property type="term" value="F:tripeptidyl-peptidase activity"/>
    <property type="evidence" value="ECO:0007669"/>
    <property type="project" value="TreeGrafter"/>
</dbReference>
<dbReference type="Gene3D" id="3.40.50.200">
    <property type="entry name" value="Peptidase S8/S53 domain"/>
    <property type="match status" value="1"/>
</dbReference>
<gene>
    <name evidence="4" type="ORF">HJ588_05385</name>
</gene>